<reference evidence="1 2" key="1">
    <citation type="submission" date="2017-11" db="EMBL/GenBank/DDBJ databases">
        <title>Evolution of Phototrophy in the Chloroflexi Phylum Driven by Horizontal Gene Transfer.</title>
        <authorList>
            <person name="Ward L.M."/>
            <person name="Hemp J."/>
            <person name="Shih P.M."/>
            <person name="Mcglynn S.E."/>
            <person name="Fischer W."/>
        </authorList>
    </citation>
    <scope>NUCLEOTIDE SEQUENCE [LARGE SCALE GENOMIC DNA]</scope>
    <source>
        <strain evidence="1">JP3_13</strain>
    </source>
</reference>
<organism evidence="1 2">
    <name type="scientific">Candidatus Thermofonsia Clade 1 bacterium</name>
    <dbReference type="NCBI Taxonomy" id="2364210"/>
    <lineage>
        <taxon>Bacteria</taxon>
        <taxon>Bacillati</taxon>
        <taxon>Chloroflexota</taxon>
        <taxon>Candidatus Thermofontia</taxon>
        <taxon>Candidatus Thermofonsia Clade 1</taxon>
    </lineage>
</organism>
<accession>A0A2M8P6W8</accession>
<dbReference type="AlphaFoldDB" id="A0A2M8P6W8"/>
<sequence length="98" mass="10822">EDLPSIDRDLDIAITQFAPNAQIVKDKQVHVALGVIGLAPSAQQNVQVREGFVPPFDKPNPRLIGLCENCGALETRTTESDRKYERCSVCGQETLRVM</sequence>
<name>A0A2M8P6W8_9CHLR</name>
<feature type="non-terminal residue" evidence="1">
    <location>
        <position position="1"/>
    </location>
</feature>
<feature type="non-terminal residue" evidence="1">
    <location>
        <position position="98"/>
    </location>
</feature>
<dbReference type="Proteomes" id="UP000229681">
    <property type="component" value="Unassembled WGS sequence"/>
</dbReference>
<dbReference type="EMBL" id="PGTM01001019">
    <property type="protein sequence ID" value="PJF33297.1"/>
    <property type="molecule type" value="Genomic_DNA"/>
</dbReference>
<evidence type="ECO:0000313" key="2">
    <source>
        <dbReference type="Proteomes" id="UP000229681"/>
    </source>
</evidence>
<gene>
    <name evidence="1" type="ORF">CUN49_18920</name>
</gene>
<evidence type="ECO:0000313" key="1">
    <source>
        <dbReference type="EMBL" id="PJF33297.1"/>
    </source>
</evidence>
<protein>
    <submittedName>
        <fullName evidence="1">Uncharacterized protein</fullName>
    </submittedName>
</protein>
<proteinExistence type="predicted"/>
<comment type="caution">
    <text evidence="1">The sequence shown here is derived from an EMBL/GenBank/DDBJ whole genome shotgun (WGS) entry which is preliminary data.</text>
</comment>